<keyword evidence="3" id="KW-1003">Cell membrane</keyword>
<evidence type="ECO:0000313" key="9">
    <source>
        <dbReference type="Proteomes" id="UP001492541"/>
    </source>
</evidence>
<reference evidence="8 9" key="1">
    <citation type="submission" date="2021-11" db="EMBL/GenBank/DDBJ databases">
        <title>Whole genome of Geoglobus acetivorans.</title>
        <authorList>
            <person name="Liu D."/>
        </authorList>
    </citation>
    <scope>NUCLEOTIDE SEQUENCE [LARGE SCALE GENOMIC DNA]</scope>
    <source>
        <strain evidence="8 9">SBH6</strain>
    </source>
</reference>
<keyword evidence="4 7" id="KW-0812">Transmembrane</keyword>
<protein>
    <submittedName>
        <fullName evidence="8">YeiH family protein</fullName>
    </submittedName>
</protein>
<evidence type="ECO:0000256" key="5">
    <source>
        <dbReference type="ARBA" id="ARBA00022989"/>
    </source>
</evidence>
<sequence>MGEVRDLTIRIAPGLAYSGALAAMAILLAGVVNKYVAISPLILAIVIGMVFRNVTGLPEIFRAGAEFSLKRVLRLAIILLGLKLSISEIAHIGGRGLIVVIASVALTLMFSIWLGRRAGVSEELAALIGTGVSICGASAVIAVGGVINARDRNIAFAIATVTLFGTVAMFTYPVMAKILGLSNLLYGVWAGASIHEVAQVVAAGYAVSDASGNVATVIKLSRVVLLAPVAMILGILFVRREVESVSFRSVPIPYFVLGFVAMIFINSIGIIPGGISKMLVRIDDVLLAVAMAAMGLNTSFKDLKDVGMLPFYVGLAAWMFIAGLSYAMATLLY</sequence>
<dbReference type="EMBL" id="CP087714">
    <property type="protein sequence ID" value="XAT64427.1"/>
    <property type="molecule type" value="Genomic_DNA"/>
</dbReference>
<keyword evidence="6 7" id="KW-0472">Membrane</keyword>
<dbReference type="Pfam" id="PF03601">
    <property type="entry name" value="Cons_hypoth698"/>
    <property type="match status" value="1"/>
</dbReference>
<proteinExistence type="inferred from homology"/>
<evidence type="ECO:0000256" key="1">
    <source>
        <dbReference type="ARBA" id="ARBA00004651"/>
    </source>
</evidence>
<evidence type="ECO:0000313" key="8">
    <source>
        <dbReference type="EMBL" id="XAT64427.1"/>
    </source>
</evidence>
<comment type="similarity">
    <text evidence="2">Belongs to the UPF0324 family.</text>
</comment>
<feature type="transmembrane region" description="Helical" evidence="7">
    <location>
        <begin position="7"/>
        <end position="29"/>
    </location>
</feature>
<comment type="subcellular location">
    <subcellularLocation>
        <location evidence="1">Cell membrane</location>
        <topology evidence="1">Multi-pass membrane protein</topology>
    </subcellularLocation>
</comment>
<dbReference type="GeneID" id="90448695"/>
<dbReference type="Proteomes" id="UP001492541">
    <property type="component" value="Chromosome"/>
</dbReference>
<dbReference type="InterPro" id="IPR018383">
    <property type="entry name" value="UPF0324_pro"/>
</dbReference>
<gene>
    <name evidence="8" type="ORF">LPQ35_03380</name>
</gene>
<feature type="transmembrane region" description="Helical" evidence="7">
    <location>
        <begin position="96"/>
        <end position="114"/>
    </location>
</feature>
<keyword evidence="9" id="KW-1185">Reference proteome</keyword>
<feature type="transmembrane region" description="Helical" evidence="7">
    <location>
        <begin position="35"/>
        <end position="51"/>
    </location>
</feature>
<evidence type="ECO:0000256" key="4">
    <source>
        <dbReference type="ARBA" id="ARBA00022692"/>
    </source>
</evidence>
<accession>A0ABZ3H4S3</accession>
<evidence type="ECO:0000256" key="7">
    <source>
        <dbReference type="SAM" id="Phobius"/>
    </source>
</evidence>
<feature type="transmembrane region" description="Helical" evidence="7">
    <location>
        <begin position="126"/>
        <end position="147"/>
    </location>
</feature>
<keyword evidence="5 7" id="KW-1133">Transmembrane helix</keyword>
<feature type="transmembrane region" description="Helical" evidence="7">
    <location>
        <begin position="153"/>
        <end position="172"/>
    </location>
</feature>
<feature type="transmembrane region" description="Helical" evidence="7">
    <location>
        <begin position="184"/>
        <end position="208"/>
    </location>
</feature>
<organism evidence="8 9">
    <name type="scientific">Geoglobus acetivorans</name>
    <dbReference type="NCBI Taxonomy" id="565033"/>
    <lineage>
        <taxon>Archaea</taxon>
        <taxon>Methanobacteriati</taxon>
        <taxon>Methanobacteriota</taxon>
        <taxon>Archaeoglobi</taxon>
        <taxon>Archaeoglobales</taxon>
        <taxon>Archaeoglobaceae</taxon>
        <taxon>Geoglobus</taxon>
    </lineage>
</organism>
<dbReference type="PANTHER" id="PTHR30106">
    <property type="entry name" value="INNER MEMBRANE PROTEIN YEIH-RELATED"/>
    <property type="match status" value="1"/>
</dbReference>
<evidence type="ECO:0000256" key="3">
    <source>
        <dbReference type="ARBA" id="ARBA00022475"/>
    </source>
</evidence>
<feature type="transmembrane region" description="Helical" evidence="7">
    <location>
        <begin position="220"/>
        <end position="238"/>
    </location>
</feature>
<feature type="transmembrane region" description="Helical" evidence="7">
    <location>
        <begin position="250"/>
        <end position="272"/>
    </location>
</feature>
<dbReference type="PANTHER" id="PTHR30106:SF2">
    <property type="entry name" value="UPF0324 INNER MEMBRANE PROTEIN YEIH"/>
    <property type="match status" value="1"/>
</dbReference>
<name>A0ABZ3H4S3_GEOAI</name>
<evidence type="ECO:0000256" key="2">
    <source>
        <dbReference type="ARBA" id="ARBA00007977"/>
    </source>
</evidence>
<feature type="transmembrane region" description="Helical" evidence="7">
    <location>
        <begin position="309"/>
        <end position="329"/>
    </location>
</feature>
<evidence type="ECO:0000256" key="6">
    <source>
        <dbReference type="ARBA" id="ARBA00023136"/>
    </source>
</evidence>
<dbReference type="RefSeq" id="WP_193805923.1">
    <property type="nucleotide sequence ID" value="NZ_CP087714.1"/>
</dbReference>